<dbReference type="eggNOG" id="ENOG502S8X6">
    <property type="taxonomic scope" value="Eukaryota"/>
</dbReference>
<dbReference type="AlphaFoldDB" id="E9DYF1"/>
<dbReference type="OMA" id="HAVYNVF"/>
<dbReference type="EMBL" id="GL698483">
    <property type="protein sequence ID" value="EFY91221.1"/>
    <property type="molecule type" value="Genomic_DNA"/>
</dbReference>
<gene>
    <name evidence="2" type="ORF">MAC_02648</name>
</gene>
<dbReference type="OrthoDB" id="5397183at2759"/>
<dbReference type="GeneID" id="19246959"/>
<organism evidence="3">
    <name type="scientific">Metarhizium acridum (strain CQMa 102)</name>
    <dbReference type="NCBI Taxonomy" id="655827"/>
    <lineage>
        <taxon>Eukaryota</taxon>
        <taxon>Fungi</taxon>
        <taxon>Dikarya</taxon>
        <taxon>Ascomycota</taxon>
        <taxon>Pezizomycotina</taxon>
        <taxon>Sordariomycetes</taxon>
        <taxon>Hypocreomycetidae</taxon>
        <taxon>Hypocreales</taxon>
        <taxon>Clavicipitaceae</taxon>
        <taxon>Metarhizium</taxon>
    </lineage>
</organism>
<feature type="compositionally biased region" description="Low complexity" evidence="1">
    <location>
        <begin position="191"/>
        <end position="203"/>
    </location>
</feature>
<protein>
    <submittedName>
        <fullName evidence="2">Uncharacterized protein</fullName>
    </submittedName>
</protein>
<feature type="region of interest" description="Disordered" evidence="1">
    <location>
        <begin position="191"/>
        <end position="236"/>
    </location>
</feature>
<dbReference type="KEGG" id="maw:19246959"/>
<name>E9DYF1_METAQ</name>
<evidence type="ECO:0000313" key="3">
    <source>
        <dbReference type="Proteomes" id="UP000002499"/>
    </source>
</evidence>
<dbReference type="InParanoid" id="E9DYF1"/>
<reference evidence="2 3" key="1">
    <citation type="journal article" date="2011" name="PLoS Genet.">
        <title>Genome sequencing and comparative transcriptomics of the model entomopathogenic fungi Metarhizium anisopliae and M. acridum.</title>
        <authorList>
            <person name="Gao Q."/>
            <person name="Jin K."/>
            <person name="Ying S.H."/>
            <person name="Zhang Y."/>
            <person name="Xiao G."/>
            <person name="Shang Y."/>
            <person name="Duan Z."/>
            <person name="Hu X."/>
            <person name="Xie X.Q."/>
            <person name="Zhou G."/>
            <person name="Peng G."/>
            <person name="Luo Z."/>
            <person name="Huang W."/>
            <person name="Wang B."/>
            <person name="Fang W."/>
            <person name="Wang S."/>
            <person name="Zhong Y."/>
            <person name="Ma L.J."/>
            <person name="St Leger R.J."/>
            <person name="Zhao G.P."/>
            <person name="Pei Y."/>
            <person name="Feng M.G."/>
            <person name="Xia Y."/>
            <person name="Wang C."/>
        </authorList>
    </citation>
    <scope>NUCLEOTIDE SEQUENCE [LARGE SCALE GENOMIC DNA]</scope>
    <source>
        <strain evidence="2 3">CQMa 102</strain>
    </source>
</reference>
<dbReference type="Proteomes" id="UP000002499">
    <property type="component" value="Unassembled WGS sequence"/>
</dbReference>
<accession>E9DYF1</accession>
<feature type="region of interest" description="Disordered" evidence="1">
    <location>
        <begin position="1"/>
        <end position="44"/>
    </location>
</feature>
<dbReference type="HOGENOM" id="CLU_885905_0_0_1"/>
<evidence type="ECO:0000256" key="1">
    <source>
        <dbReference type="SAM" id="MobiDB-lite"/>
    </source>
</evidence>
<keyword evidence="3" id="KW-1185">Reference proteome</keyword>
<sequence length="314" mass="34921">MATQPSANCGKRRVSSPLEDLSHRRARIDSSSRTYNNWSVPGGVTPSLENMDKLRESATEAFEPRAQQELCSSDDYNDMGFELELAMISEMQTLEKNLTASSSSTTDEQFHCDGIDDAALQTLLEESTGAIGEHPPSSVVRAFDVESRFAEDYDPNLQFSSPQTNESNETIGSCTSIQSTETVDWEDIRQQASSSQQAVSDVSGCEQTPGHRAPLKLRNGHSLLSPQPSAPTPQASWTAAPVNMRLFNPSRTCFRLREITESKAAMMQRQPHAVYNVFARVLYSSRENFFRRQHFQLRDLLSESPPYLTGSLLG</sequence>
<feature type="compositionally biased region" description="Low complexity" evidence="1">
    <location>
        <begin position="222"/>
        <end position="236"/>
    </location>
</feature>
<proteinExistence type="predicted"/>
<feature type="compositionally biased region" description="Basic and acidic residues" evidence="1">
    <location>
        <begin position="20"/>
        <end position="30"/>
    </location>
</feature>
<evidence type="ECO:0000313" key="2">
    <source>
        <dbReference type="EMBL" id="EFY91221.1"/>
    </source>
</evidence>